<gene>
    <name evidence="3" type="ORF">VN97_g5206</name>
</gene>
<accession>A0AAI9X8L8</accession>
<keyword evidence="2" id="KW-1133">Transmembrane helix</keyword>
<evidence type="ECO:0000256" key="2">
    <source>
        <dbReference type="SAM" id="Phobius"/>
    </source>
</evidence>
<evidence type="ECO:0000313" key="3">
    <source>
        <dbReference type="EMBL" id="KAJ9488081.1"/>
    </source>
</evidence>
<reference evidence="3" key="1">
    <citation type="submission" date="2015-06" db="EMBL/GenBank/DDBJ databases">
        <authorList>
            <person name="Nguyen H."/>
        </authorList>
    </citation>
    <scope>NUCLEOTIDE SEQUENCE</scope>
    <source>
        <strain evidence="3">DAOM 180753</strain>
    </source>
</reference>
<evidence type="ECO:0000256" key="1">
    <source>
        <dbReference type="SAM" id="MobiDB-lite"/>
    </source>
</evidence>
<dbReference type="Proteomes" id="UP001227192">
    <property type="component" value="Unassembled WGS sequence"/>
</dbReference>
<comment type="caution">
    <text evidence="3">The sequence shown here is derived from an EMBL/GenBank/DDBJ whole genome shotgun (WGS) entry which is preliminary data.</text>
</comment>
<feature type="non-terminal residue" evidence="3">
    <location>
        <position position="1"/>
    </location>
</feature>
<feature type="compositionally biased region" description="Basic and acidic residues" evidence="1">
    <location>
        <begin position="64"/>
        <end position="75"/>
    </location>
</feature>
<organism evidence="3 4">
    <name type="scientific">Penicillium thymicola</name>
    <dbReference type="NCBI Taxonomy" id="293382"/>
    <lineage>
        <taxon>Eukaryota</taxon>
        <taxon>Fungi</taxon>
        <taxon>Dikarya</taxon>
        <taxon>Ascomycota</taxon>
        <taxon>Pezizomycotina</taxon>
        <taxon>Eurotiomycetes</taxon>
        <taxon>Eurotiomycetidae</taxon>
        <taxon>Eurotiales</taxon>
        <taxon>Aspergillaceae</taxon>
        <taxon>Penicillium</taxon>
    </lineage>
</organism>
<protein>
    <submittedName>
        <fullName evidence="3">Uncharacterized protein</fullName>
    </submittedName>
</protein>
<feature type="transmembrane region" description="Helical" evidence="2">
    <location>
        <begin position="28"/>
        <end position="48"/>
    </location>
</feature>
<keyword evidence="4" id="KW-1185">Reference proteome</keyword>
<proteinExistence type="predicted"/>
<sequence length="75" mass="8171">PPPPPPKKAQTVSCIVEVTHFDFARSAGITHCFILVGVFQYSLWSSLLSRSLPRPLSKSPAGAERLKTDLEHAAD</sequence>
<reference evidence="3" key="2">
    <citation type="journal article" date="2016" name="Fungal Biol.">
        <title>Ochratoxin A production by Penicillium thymicola.</title>
        <authorList>
            <person name="Nguyen H.D.T."/>
            <person name="McMullin D.R."/>
            <person name="Ponomareva E."/>
            <person name="Riley R."/>
            <person name="Pomraning K.R."/>
            <person name="Baker S.E."/>
            <person name="Seifert K.A."/>
        </authorList>
    </citation>
    <scope>NUCLEOTIDE SEQUENCE</scope>
    <source>
        <strain evidence="3">DAOM 180753</strain>
    </source>
</reference>
<dbReference type="EMBL" id="LACB01000131">
    <property type="protein sequence ID" value="KAJ9488081.1"/>
    <property type="molecule type" value="Genomic_DNA"/>
</dbReference>
<feature type="region of interest" description="Disordered" evidence="1">
    <location>
        <begin position="52"/>
        <end position="75"/>
    </location>
</feature>
<dbReference type="AlphaFoldDB" id="A0AAI9X8L8"/>
<name>A0AAI9X8L8_PENTH</name>
<keyword evidence="2" id="KW-0812">Transmembrane</keyword>
<keyword evidence="2" id="KW-0472">Membrane</keyword>
<evidence type="ECO:0000313" key="4">
    <source>
        <dbReference type="Proteomes" id="UP001227192"/>
    </source>
</evidence>